<dbReference type="EMBL" id="JAPNUD010000190">
    <property type="protein sequence ID" value="MDA0646356.1"/>
    <property type="molecule type" value="Genomic_DNA"/>
</dbReference>
<name>A0ABT4TA14_9ACTN</name>
<sequence length="159" mass="17291">MSRMVVPVLAVLAALLAAAAVWLGVQERDAQARADDRQAVLRAAGTHAMNLLSLHHETVDSDVHRILTSSTGAARAAYEAAADEMMRTTRKNKVIQEGVVRAAGLESISGDTARALVVADVVIRWDGSDDAPQERFYRWRMDLAKVQGVWLVSKAEQVT</sequence>
<evidence type="ECO:0000256" key="1">
    <source>
        <dbReference type="ARBA" id="ARBA00004370"/>
    </source>
</evidence>
<comment type="caution">
    <text evidence="3">The sequence shown here is derived from an EMBL/GenBank/DDBJ whole genome shotgun (WGS) entry which is preliminary data.</text>
</comment>
<dbReference type="PANTHER" id="PTHR37042:SF4">
    <property type="entry name" value="OUTER MEMBRANE PROTEIN RV1973"/>
    <property type="match status" value="1"/>
</dbReference>
<comment type="subcellular location">
    <subcellularLocation>
        <location evidence="1">Membrane</location>
    </subcellularLocation>
</comment>
<dbReference type="RefSeq" id="WP_148036773.1">
    <property type="nucleotide sequence ID" value="NZ_BAABFD010000022.1"/>
</dbReference>
<evidence type="ECO:0008006" key="5">
    <source>
        <dbReference type="Google" id="ProtNLM"/>
    </source>
</evidence>
<organism evidence="3 4">
    <name type="scientific">Nonomuraea ferruginea</name>
    <dbReference type="NCBI Taxonomy" id="46174"/>
    <lineage>
        <taxon>Bacteria</taxon>
        <taxon>Bacillati</taxon>
        <taxon>Actinomycetota</taxon>
        <taxon>Actinomycetes</taxon>
        <taxon>Streptosporangiales</taxon>
        <taxon>Streptosporangiaceae</taxon>
        <taxon>Nonomuraea</taxon>
    </lineage>
</organism>
<evidence type="ECO:0000313" key="4">
    <source>
        <dbReference type="Proteomes" id="UP001212498"/>
    </source>
</evidence>
<accession>A0ABT4TA14</accession>
<protein>
    <recommendedName>
        <fullName evidence="5">Mce-associated membrane protein</fullName>
    </recommendedName>
</protein>
<evidence type="ECO:0000313" key="3">
    <source>
        <dbReference type="EMBL" id="MDA0646356.1"/>
    </source>
</evidence>
<dbReference type="Proteomes" id="UP001212498">
    <property type="component" value="Unassembled WGS sequence"/>
</dbReference>
<gene>
    <name evidence="3" type="ORF">OUY24_37505</name>
</gene>
<reference evidence="3 4" key="1">
    <citation type="submission" date="2022-11" db="EMBL/GenBank/DDBJ databases">
        <title>Nonomuraea corallina sp. nov., a new species of the genus Nonomuraea isolated from sea side sediment in Thai sea.</title>
        <authorList>
            <person name="Ngamcharungchit C."/>
            <person name="Matsumoto A."/>
            <person name="Suriyachadkun C."/>
            <person name="Panbangred W."/>
            <person name="Inahashi Y."/>
            <person name="Intra B."/>
        </authorList>
    </citation>
    <scope>NUCLEOTIDE SEQUENCE [LARGE SCALE GENOMIC DNA]</scope>
    <source>
        <strain evidence="3 4">DSM 43553</strain>
    </source>
</reference>
<keyword evidence="2" id="KW-0472">Membrane</keyword>
<evidence type="ECO:0000256" key="2">
    <source>
        <dbReference type="ARBA" id="ARBA00023136"/>
    </source>
</evidence>
<dbReference type="PANTHER" id="PTHR37042">
    <property type="entry name" value="OUTER MEMBRANE PROTEIN RV1973"/>
    <property type="match status" value="1"/>
</dbReference>
<proteinExistence type="predicted"/>
<keyword evidence="4" id="KW-1185">Reference proteome</keyword>